<reference evidence="1 2" key="1">
    <citation type="journal article" date="2013" name="Genome Biol.">
        <title>The genome sequence of the most widely cultivated cacao type and its use to identify candidate genes regulating pod color.</title>
        <authorList>
            <person name="Motamayor J.C."/>
            <person name="Mockaitis K."/>
            <person name="Schmutz J."/>
            <person name="Haiminen N."/>
            <person name="Iii D.L."/>
            <person name="Cornejo O."/>
            <person name="Findley S.D."/>
            <person name="Zheng P."/>
            <person name="Utro F."/>
            <person name="Royaert S."/>
            <person name="Saski C."/>
            <person name="Jenkins J."/>
            <person name="Podicheti R."/>
            <person name="Zhao M."/>
            <person name="Scheffler B.E."/>
            <person name="Stack J.C."/>
            <person name="Feltus F.A."/>
            <person name="Mustiga G.M."/>
            <person name="Amores F."/>
            <person name="Phillips W."/>
            <person name="Marelli J.P."/>
            <person name="May G.D."/>
            <person name="Shapiro H."/>
            <person name="Ma J."/>
            <person name="Bustamante C.D."/>
            <person name="Schnell R.J."/>
            <person name="Main D."/>
            <person name="Gilbert D."/>
            <person name="Parida L."/>
            <person name="Kuhn D.N."/>
        </authorList>
    </citation>
    <scope>NUCLEOTIDE SEQUENCE [LARGE SCALE GENOMIC DNA]</scope>
    <source>
        <strain evidence="2">cv. Matina 1-6</strain>
    </source>
</reference>
<keyword evidence="2" id="KW-1185">Reference proteome</keyword>
<dbReference type="AlphaFoldDB" id="A0A061EXB8"/>
<proteinExistence type="predicted"/>
<accession>A0A061EXB8</accession>
<organism evidence="1 2">
    <name type="scientific">Theobroma cacao</name>
    <name type="common">Cacao</name>
    <name type="synonym">Cocoa</name>
    <dbReference type="NCBI Taxonomy" id="3641"/>
    <lineage>
        <taxon>Eukaryota</taxon>
        <taxon>Viridiplantae</taxon>
        <taxon>Streptophyta</taxon>
        <taxon>Embryophyta</taxon>
        <taxon>Tracheophyta</taxon>
        <taxon>Spermatophyta</taxon>
        <taxon>Magnoliopsida</taxon>
        <taxon>eudicotyledons</taxon>
        <taxon>Gunneridae</taxon>
        <taxon>Pentapetalae</taxon>
        <taxon>rosids</taxon>
        <taxon>malvids</taxon>
        <taxon>Malvales</taxon>
        <taxon>Malvaceae</taxon>
        <taxon>Byttnerioideae</taxon>
        <taxon>Theobroma</taxon>
    </lineage>
</organism>
<gene>
    <name evidence="1" type="ORF">TCM_024868</name>
</gene>
<dbReference type="InParanoid" id="A0A061EXB8"/>
<sequence length="70" mass="7996">MSNKWNWFHLPCLDLGNTTCNFVYLNSCCSSFWLTYLEVVMERKGTRLLVQALFHPARNMYYAAAAAAAA</sequence>
<dbReference type="Proteomes" id="UP000026915">
    <property type="component" value="Chromosome 5"/>
</dbReference>
<dbReference type="EMBL" id="CM001883">
    <property type="protein sequence ID" value="EOY09451.1"/>
    <property type="molecule type" value="Genomic_DNA"/>
</dbReference>
<dbReference type="HOGENOM" id="CLU_2762988_0_0_1"/>
<name>A0A061EXB8_THECC</name>
<evidence type="ECO:0000313" key="1">
    <source>
        <dbReference type="EMBL" id="EOY09451.1"/>
    </source>
</evidence>
<evidence type="ECO:0000313" key="2">
    <source>
        <dbReference type="Proteomes" id="UP000026915"/>
    </source>
</evidence>
<protein>
    <submittedName>
        <fullName evidence="1">Uncharacterized protein</fullName>
    </submittedName>
</protein>
<dbReference type="Gramene" id="EOY09451">
    <property type="protein sequence ID" value="EOY09451"/>
    <property type="gene ID" value="TCM_024868"/>
</dbReference>